<feature type="coiled-coil region" evidence="1">
    <location>
        <begin position="66"/>
        <end position="100"/>
    </location>
</feature>
<dbReference type="EMBL" id="JAEPQZ010000003">
    <property type="protein sequence ID" value="KAG2183356.1"/>
    <property type="molecule type" value="Genomic_DNA"/>
</dbReference>
<protein>
    <submittedName>
        <fullName evidence="3">Uncharacterized protein</fullName>
    </submittedName>
</protein>
<feature type="compositionally biased region" description="Basic and acidic residues" evidence="2">
    <location>
        <begin position="1"/>
        <end position="10"/>
    </location>
</feature>
<keyword evidence="4" id="KW-1185">Reference proteome</keyword>
<keyword evidence="1" id="KW-0175">Coiled coil</keyword>
<accession>A0A8H7Q052</accession>
<reference evidence="3" key="1">
    <citation type="submission" date="2020-12" db="EMBL/GenBank/DDBJ databases">
        <title>Metabolic potential, ecology and presence of endohyphal bacteria is reflected in genomic diversity of Mucoromycotina.</title>
        <authorList>
            <person name="Muszewska A."/>
            <person name="Okrasinska A."/>
            <person name="Steczkiewicz K."/>
            <person name="Drgas O."/>
            <person name="Orlowska M."/>
            <person name="Perlinska-Lenart U."/>
            <person name="Aleksandrzak-Piekarczyk T."/>
            <person name="Szatraj K."/>
            <person name="Zielenkiewicz U."/>
            <person name="Pilsyk S."/>
            <person name="Malc E."/>
            <person name="Mieczkowski P."/>
            <person name="Kruszewska J.S."/>
            <person name="Biernat P."/>
            <person name="Pawlowska J."/>
        </authorList>
    </citation>
    <scope>NUCLEOTIDE SEQUENCE</scope>
    <source>
        <strain evidence="3">WA0000067209</strain>
    </source>
</reference>
<organism evidence="3 4">
    <name type="scientific">Mortierella isabellina</name>
    <name type="common">Filamentous fungus</name>
    <name type="synonym">Umbelopsis isabellina</name>
    <dbReference type="NCBI Taxonomy" id="91625"/>
    <lineage>
        <taxon>Eukaryota</taxon>
        <taxon>Fungi</taxon>
        <taxon>Fungi incertae sedis</taxon>
        <taxon>Mucoromycota</taxon>
        <taxon>Mucoromycotina</taxon>
        <taxon>Umbelopsidomycetes</taxon>
        <taxon>Umbelopsidales</taxon>
        <taxon>Umbelopsidaceae</taxon>
        <taxon>Umbelopsis</taxon>
    </lineage>
</organism>
<proteinExistence type="predicted"/>
<dbReference type="Proteomes" id="UP000654370">
    <property type="component" value="Unassembled WGS sequence"/>
</dbReference>
<dbReference type="AlphaFoldDB" id="A0A8H7Q052"/>
<evidence type="ECO:0000256" key="2">
    <source>
        <dbReference type="SAM" id="MobiDB-lite"/>
    </source>
</evidence>
<evidence type="ECO:0000313" key="4">
    <source>
        <dbReference type="Proteomes" id="UP000654370"/>
    </source>
</evidence>
<comment type="caution">
    <text evidence="3">The sequence shown here is derived from an EMBL/GenBank/DDBJ whole genome shotgun (WGS) entry which is preliminary data.</text>
</comment>
<gene>
    <name evidence="3" type="ORF">INT43_006361</name>
</gene>
<evidence type="ECO:0000256" key="1">
    <source>
        <dbReference type="SAM" id="Coils"/>
    </source>
</evidence>
<dbReference type="OrthoDB" id="2399326at2759"/>
<feature type="region of interest" description="Disordered" evidence="2">
    <location>
        <begin position="1"/>
        <end position="29"/>
    </location>
</feature>
<evidence type="ECO:0000313" key="3">
    <source>
        <dbReference type="EMBL" id="KAG2183356.1"/>
    </source>
</evidence>
<sequence length="104" mass="11916">MPKSARESKKVTTTPYKKGAPAKDQPKKSVIARKQMNKKGMKYRNDELTDHIDDLITVVNNNKPKKQAKTKDLAKEEQQVEEAQKNYEKLQTDMDDALAQITKL</sequence>
<name>A0A8H7Q052_MORIS</name>